<keyword evidence="2" id="KW-1185">Reference proteome</keyword>
<proteinExistence type="predicted"/>
<organism evidence="1 2">
    <name type="scientific">Terrilactibacillus tamarindi</name>
    <dbReference type="NCBI Taxonomy" id="2599694"/>
    <lineage>
        <taxon>Bacteria</taxon>
        <taxon>Bacillati</taxon>
        <taxon>Bacillota</taxon>
        <taxon>Bacilli</taxon>
        <taxon>Bacillales</taxon>
        <taxon>Bacillaceae</taxon>
        <taxon>Terrilactibacillus</taxon>
    </lineage>
</organism>
<accession>A0A6N8CR31</accession>
<dbReference type="EMBL" id="WNHB01000019">
    <property type="protein sequence ID" value="MTT32699.1"/>
    <property type="molecule type" value="Genomic_DNA"/>
</dbReference>
<evidence type="ECO:0000313" key="1">
    <source>
        <dbReference type="EMBL" id="MTT32699.1"/>
    </source>
</evidence>
<dbReference type="AlphaFoldDB" id="A0A6N8CR31"/>
<protein>
    <submittedName>
        <fullName evidence="1">Uncharacterized protein</fullName>
    </submittedName>
</protein>
<comment type="caution">
    <text evidence="1">The sequence shown here is derived from an EMBL/GenBank/DDBJ whole genome shotgun (WGS) entry which is preliminary data.</text>
</comment>
<reference evidence="1 2" key="1">
    <citation type="submission" date="2019-11" db="EMBL/GenBank/DDBJ databases">
        <title>Terrilactibacillus tamarindus sp. nov. BCM23-1 isolated from bark of Tamarindus indica.</title>
        <authorList>
            <person name="Kingkaew E."/>
            <person name="Tanasupawat S."/>
        </authorList>
    </citation>
    <scope>NUCLEOTIDE SEQUENCE [LARGE SCALE GENOMIC DNA]</scope>
    <source>
        <strain evidence="1 2">BCM23-1</strain>
    </source>
</reference>
<dbReference type="Proteomes" id="UP000440978">
    <property type="component" value="Unassembled WGS sequence"/>
</dbReference>
<gene>
    <name evidence="1" type="ORF">GMB86_11845</name>
</gene>
<name>A0A6N8CR31_9BACI</name>
<dbReference type="RefSeq" id="WP_155220218.1">
    <property type="nucleotide sequence ID" value="NZ_WNHB01000019.1"/>
</dbReference>
<evidence type="ECO:0000313" key="2">
    <source>
        <dbReference type="Proteomes" id="UP000440978"/>
    </source>
</evidence>
<sequence length="90" mass="10080">MIENLAESLKQTLSIIDGWTIGRLVVVDDKAYLDLDCGESVTLNDSFYIQVRHDNGYHAITVNQTINTKDSFGWCLFAGLDARIKCKKVA</sequence>
<dbReference type="OrthoDB" id="2972583at2"/>